<accession>A0A4D6LN23</accession>
<dbReference type="PANTHER" id="PTHR19338">
    <property type="entry name" value="TRANSLOCASE OF INNER MITOCHONDRIAL MEMBRANE 13 HOMOLOG"/>
    <property type="match status" value="1"/>
</dbReference>
<dbReference type="Proteomes" id="UP000501690">
    <property type="component" value="Linkage Group LG4"/>
</dbReference>
<evidence type="ECO:0000259" key="4">
    <source>
        <dbReference type="Pfam" id="PF18052"/>
    </source>
</evidence>
<dbReference type="Pfam" id="PF18052">
    <property type="entry name" value="Rx_N"/>
    <property type="match status" value="1"/>
</dbReference>
<dbReference type="EMBL" id="CP039348">
    <property type="protein sequence ID" value="QCD89868.1"/>
    <property type="molecule type" value="Genomic_DNA"/>
</dbReference>
<sequence>MAEALLGIVLENLGSFVQDQLATYWGVEQQTHKLSSNLTAIRAVLRDAERKQITSHAVKDWLQKLTDAAYVLDDILDECSVQSKMLHSDDGQSSCLAYVHPKHILCRFYIGKRMKDITQRFHDIHEERLTFELRVGVTEKQTVNDDDDWRQTSSEGNVEVEDVGNKVWKRLYDRSFFQEAKARCV</sequence>
<evidence type="ECO:0000313" key="5">
    <source>
        <dbReference type="EMBL" id="QCD89868.1"/>
    </source>
</evidence>
<dbReference type="InterPro" id="IPR041118">
    <property type="entry name" value="Rx_N"/>
</dbReference>
<keyword evidence="3" id="KW-0611">Plant defense</keyword>
<dbReference type="GO" id="GO:0000166">
    <property type="term" value="F:nucleotide binding"/>
    <property type="evidence" value="ECO:0007669"/>
    <property type="project" value="UniProtKB-KW"/>
</dbReference>
<evidence type="ECO:0000256" key="2">
    <source>
        <dbReference type="ARBA" id="ARBA00022741"/>
    </source>
</evidence>
<name>A0A4D6LN23_VIGUN</name>
<proteinExistence type="predicted"/>
<dbReference type="InterPro" id="IPR038005">
    <property type="entry name" value="RX-like_CC"/>
</dbReference>
<keyword evidence="6" id="KW-1185">Reference proteome</keyword>
<gene>
    <name evidence="5" type="ORF">DEO72_LG4g818</name>
</gene>
<dbReference type="Gene3D" id="1.20.5.4130">
    <property type="match status" value="1"/>
</dbReference>
<evidence type="ECO:0000256" key="1">
    <source>
        <dbReference type="ARBA" id="ARBA00022737"/>
    </source>
</evidence>
<evidence type="ECO:0000256" key="3">
    <source>
        <dbReference type="ARBA" id="ARBA00022821"/>
    </source>
</evidence>
<dbReference type="AlphaFoldDB" id="A0A4D6LN23"/>
<keyword evidence="2" id="KW-0547">Nucleotide-binding</keyword>
<reference evidence="5 6" key="1">
    <citation type="submission" date="2019-04" db="EMBL/GenBank/DDBJ databases">
        <title>An improved genome assembly and genetic linkage map for asparagus bean, Vigna unguiculata ssp. sesquipedialis.</title>
        <authorList>
            <person name="Xia Q."/>
            <person name="Zhang R."/>
            <person name="Dong Y."/>
        </authorList>
    </citation>
    <scope>NUCLEOTIDE SEQUENCE [LARGE SCALE GENOMIC DNA]</scope>
    <source>
        <tissue evidence="5">Leaf</tissue>
    </source>
</reference>
<dbReference type="PANTHER" id="PTHR19338:SF73">
    <property type="entry name" value="DISEASE RESISTANCE PROTEIN RGA2-LIKE"/>
    <property type="match status" value="1"/>
</dbReference>
<keyword evidence="1" id="KW-0677">Repeat</keyword>
<dbReference type="GO" id="GO:0006952">
    <property type="term" value="P:defense response"/>
    <property type="evidence" value="ECO:0007669"/>
    <property type="project" value="UniProtKB-KW"/>
</dbReference>
<feature type="domain" description="Disease resistance N-terminal" evidence="4">
    <location>
        <begin position="6"/>
        <end position="90"/>
    </location>
</feature>
<dbReference type="CDD" id="cd14798">
    <property type="entry name" value="RX-CC_like"/>
    <property type="match status" value="1"/>
</dbReference>
<organism evidence="5 6">
    <name type="scientific">Vigna unguiculata</name>
    <name type="common">Cowpea</name>
    <dbReference type="NCBI Taxonomy" id="3917"/>
    <lineage>
        <taxon>Eukaryota</taxon>
        <taxon>Viridiplantae</taxon>
        <taxon>Streptophyta</taxon>
        <taxon>Embryophyta</taxon>
        <taxon>Tracheophyta</taxon>
        <taxon>Spermatophyta</taxon>
        <taxon>Magnoliopsida</taxon>
        <taxon>eudicotyledons</taxon>
        <taxon>Gunneridae</taxon>
        <taxon>Pentapetalae</taxon>
        <taxon>rosids</taxon>
        <taxon>fabids</taxon>
        <taxon>Fabales</taxon>
        <taxon>Fabaceae</taxon>
        <taxon>Papilionoideae</taxon>
        <taxon>50 kb inversion clade</taxon>
        <taxon>NPAAA clade</taxon>
        <taxon>indigoferoid/millettioid clade</taxon>
        <taxon>Phaseoleae</taxon>
        <taxon>Vigna</taxon>
    </lineage>
</organism>
<evidence type="ECO:0000313" key="6">
    <source>
        <dbReference type="Proteomes" id="UP000501690"/>
    </source>
</evidence>
<protein>
    <submittedName>
        <fullName evidence="5">Disease resistance protein RPM1</fullName>
    </submittedName>
</protein>